<dbReference type="EMBL" id="CP133619">
    <property type="protein sequence ID" value="WMV42364.1"/>
    <property type="molecule type" value="Genomic_DNA"/>
</dbReference>
<accession>A0AAF0ZML2</accession>
<organism evidence="1 2">
    <name type="scientific">Solanum verrucosum</name>
    <dbReference type="NCBI Taxonomy" id="315347"/>
    <lineage>
        <taxon>Eukaryota</taxon>
        <taxon>Viridiplantae</taxon>
        <taxon>Streptophyta</taxon>
        <taxon>Embryophyta</taxon>
        <taxon>Tracheophyta</taxon>
        <taxon>Spermatophyta</taxon>
        <taxon>Magnoliopsida</taxon>
        <taxon>eudicotyledons</taxon>
        <taxon>Gunneridae</taxon>
        <taxon>Pentapetalae</taxon>
        <taxon>asterids</taxon>
        <taxon>lamiids</taxon>
        <taxon>Solanales</taxon>
        <taxon>Solanaceae</taxon>
        <taxon>Solanoideae</taxon>
        <taxon>Solaneae</taxon>
        <taxon>Solanum</taxon>
    </lineage>
</organism>
<evidence type="ECO:0000313" key="1">
    <source>
        <dbReference type="EMBL" id="WMV42364.1"/>
    </source>
</evidence>
<dbReference type="Proteomes" id="UP001234989">
    <property type="component" value="Chromosome 8"/>
</dbReference>
<reference evidence="1" key="1">
    <citation type="submission" date="2023-08" db="EMBL/GenBank/DDBJ databases">
        <title>A de novo genome assembly of Solanum verrucosum Schlechtendal, a Mexican diploid species geographically isolated from the other diploid A-genome species in potato relatives.</title>
        <authorList>
            <person name="Hosaka K."/>
        </authorList>
    </citation>
    <scope>NUCLEOTIDE SEQUENCE</scope>
    <source>
        <tissue evidence="1">Young leaves</tissue>
    </source>
</reference>
<proteinExistence type="predicted"/>
<protein>
    <submittedName>
        <fullName evidence="1">Uncharacterized protein</fullName>
    </submittedName>
</protein>
<evidence type="ECO:0000313" key="2">
    <source>
        <dbReference type="Proteomes" id="UP001234989"/>
    </source>
</evidence>
<dbReference type="PROSITE" id="PS51257">
    <property type="entry name" value="PROKAR_LIPOPROTEIN"/>
    <property type="match status" value="1"/>
</dbReference>
<gene>
    <name evidence="1" type="ORF">MTR67_035749</name>
</gene>
<name>A0AAF0ZML2_SOLVR</name>
<dbReference type="AlphaFoldDB" id="A0AAF0ZML2"/>
<sequence length="100" mass="11084">MFRVVCQPWTINFGACSCKDLAMDVVHALVECPSDMDGPEPRPRAFAELKALRMFFKTSNTLVLFAALVIMQVYCKEEQGFQTAVGREGHGVVDLSIATK</sequence>
<keyword evidence="2" id="KW-1185">Reference proteome</keyword>